<evidence type="ECO:0000256" key="4">
    <source>
        <dbReference type="PIRNR" id="PIRNR001473"/>
    </source>
</evidence>
<dbReference type="InterPro" id="IPR046357">
    <property type="entry name" value="PPIase_dom_sf"/>
</dbReference>
<protein>
    <recommendedName>
        <fullName evidence="4">FK506-binding protein</fullName>
        <ecNumber evidence="4">5.2.1.8</ecNumber>
    </recommendedName>
</protein>
<dbReference type="GO" id="GO:0003755">
    <property type="term" value="F:peptidyl-prolyl cis-trans isomerase activity"/>
    <property type="evidence" value="ECO:0007669"/>
    <property type="project" value="UniProtKB-KW"/>
</dbReference>
<name>A0AA38IPY5_9CUCU</name>
<proteinExistence type="inferred from homology"/>
<keyword evidence="3 4" id="KW-0413">Isomerase</keyword>
<dbReference type="Proteomes" id="UP001168821">
    <property type="component" value="Unassembled WGS sequence"/>
</dbReference>
<dbReference type="PANTHER" id="PTHR43811">
    <property type="entry name" value="FKBP-TYPE PEPTIDYL-PROLYL CIS-TRANS ISOMERASE FKPA"/>
    <property type="match status" value="1"/>
</dbReference>
<keyword evidence="9" id="KW-1185">Reference proteome</keyword>
<reference evidence="8" key="1">
    <citation type="journal article" date="2023" name="G3 (Bethesda)">
        <title>Whole genome assemblies of Zophobas morio and Tenebrio molitor.</title>
        <authorList>
            <person name="Kaur S."/>
            <person name="Stinson S.A."/>
            <person name="diCenzo G.C."/>
        </authorList>
    </citation>
    <scope>NUCLEOTIDE SEQUENCE</scope>
    <source>
        <strain evidence="8">QUZm001</strain>
    </source>
</reference>
<dbReference type="GO" id="GO:0005730">
    <property type="term" value="C:nucleolus"/>
    <property type="evidence" value="ECO:0007669"/>
    <property type="project" value="TreeGrafter"/>
</dbReference>
<comment type="catalytic activity">
    <reaction evidence="1 4 5">
        <text>[protein]-peptidylproline (omega=180) = [protein]-peptidylproline (omega=0)</text>
        <dbReference type="Rhea" id="RHEA:16237"/>
        <dbReference type="Rhea" id="RHEA-COMP:10747"/>
        <dbReference type="Rhea" id="RHEA-COMP:10748"/>
        <dbReference type="ChEBI" id="CHEBI:83833"/>
        <dbReference type="ChEBI" id="CHEBI:83834"/>
        <dbReference type="EC" id="5.2.1.8"/>
    </reaction>
</comment>
<dbReference type="EC" id="5.2.1.8" evidence="4"/>
<feature type="region of interest" description="Disordered" evidence="6">
    <location>
        <begin position="107"/>
        <end position="248"/>
    </location>
</feature>
<evidence type="ECO:0000256" key="5">
    <source>
        <dbReference type="PROSITE-ProRule" id="PRU00277"/>
    </source>
</evidence>
<dbReference type="PANTHER" id="PTHR43811:SF19">
    <property type="entry name" value="39 KDA FK506-BINDING NUCLEAR PROTEIN"/>
    <property type="match status" value="1"/>
</dbReference>
<dbReference type="Gene3D" id="3.10.50.40">
    <property type="match status" value="1"/>
</dbReference>
<evidence type="ECO:0000256" key="3">
    <source>
        <dbReference type="ARBA" id="ARBA00023235"/>
    </source>
</evidence>
<dbReference type="InterPro" id="IPR041232">
    <property type="entry name" value="NPL"/>
</dbReference>
<dbReference type="Pfam" id="PF17800">
    <property type="entry name" value="NPL"/>
    <property type="match status" value="1"/>
</dbReference>
<accession>A0AA38IPY5</accession>
<feature type="domain" description="PPIase FKBP-type" evidence="7">
    <location>
        <begin position="273"/>
        <end position="361"/>
    </location>
</feature>
<dbReference type="InterPro" id="IPR001179">
    <property type="entry name" value="PPIase_FKBP_dom"/>
</dbReference>
<evidence type="ECO:0000259" key="7">
    <source>
        <dbReference type="PROSITE" id="PS50059"/>
    </source>
</evidence>
<feature type="compositionally biased region" description="Acidic residues" evidence="6">
    <location>
        <begin position="140"/>
        <end position="204"/>
    </location>
</feature>
<dbReference type="GO" id="GO:0000785">
    <property type="term" value="C:chromatin"/>
    <property type="evidence" value="ECO:0007669"/>
    <property type="project" value="TreeGrafter"/>
</dbReference>
<organism evidence="8 9">
    <name type="scientific">Zophobas morio</name>
    <dbReference type="NCBI Taxonomy" id="2755281"/>
    <lineage>
        <taxon>Eukaryota</taxon>
        <taxon>Metazoa</taxon>
        <taxon>Ecdysozoa</taxon>
        <taxon>Arthropoda</taxon>
        <taxon>Hexapoda</taxon>
        <taxon>Insecta</taxon>
        <taxon>Pterygota</taxon>
        <taxon>Neoptera</taxon>
        <taxon>Endopterygota</taxon>
        <taxon>Coleoptera</taxon>
        <taxon>Polyphaga</taxon>
        <taxon>Cucujiformia</taxon>
        <taxon>Tenebrionidae</taxon>
        <taxon>Zophobas</taxon>
    </lineage>
</organism>
<dbReference type="AlphaFoldDB" id="A0AA38IPY5"/>
<dbReference type="EMBL" id="JALNTZ010000003">
    <property type="protein sequence ID" value="KAJ3659161.1"/>
    <property type="molecule type" value="Genomic_DNA"/>
</dbReference>
<sequence>MFWGLIMEPGRCYTQKVKVSFHVSMAALDISNSSDDPAQVMCVFEGRNYLLCTLNKKDKVQCPLDLNFEAGSKVSFATNGKAHVHLSGYLISGDDFFNEEIEEEEVSQIAEKKRPKKEAVDGPPTKKSKTTKNNAVTASEVEEEEDDESDSSFDIDEAIDEEEGDEEESEDEEEGEAEDEEGEEEEDDEDASSLSNEEDEESEEEKVVKPKQNGVTTKTNAKQKQKTQEKVPKEKPKKQEKKEPQQKLKKTVLKGGVIVQDLKEGAGEPVKEGKFVHVYYEGRLKDNNKMFDSTTKGPGFSFRVGKGEVIKGWDIGLVGMKVGGKRRIVCPPKVAYGSDGSPPVIPPNAVLVFDVEVKKIS</sequence>
<gene>
    <name evidence="8" type="ORF">Zmor_010865</name>
</gene>
<comment type="similarity">
    <text evidence="4">Belongs to the FKBP-type PPIase family.</text>
</comment>
<comment type="caution">
    <text evidence="8">The sequence shown here is derived from an EMBL/GenBank/DDBJ whole genome shotgun (WGS) entry which is preliminary data.</text>
</comment>
<dbReference type="InterPro" id="IPR023566">
    <property type="entry name" value="PPIase_Fpr3/Fpr4-like"/>
</dbReference>
<dbReference type="Gene3D" id="2.60.120.340">
    <property type="entry name" value="Nucleoplasmin core domain"/>
    <property type="match status" value="1"/>
</dbReference>
<evidence type="ECO:0000313" key="9">
    <source>
        <dbReference type="Proteomes" id="UP001168821"/>
    </source>
</evidence>
<dbReference type="FunFam" id="3.10.50.40:FF:000006">
    <property type="entry name" value="Peptidyl-prolyl cis-trans isomerase"/>
    <property type="match status" value="1"/>
</dbReference>
<dbReference type="PROSITE" id="PS50059">
    <property type="entry name" value="FKBP_PPIASE"/>
    <property type="match status" value="1"/>
</dbReference>
<dbReference type="PIRSF" id="PIRSF001473">
    <property type="entry name" value="FK506-bp_FPR3"/>
    <property type="match status" value="1"/>
</dbReference>
<keyword evidence="2 4" id="KW-0697">Rotamase</keyword>
<dbReference type="Pfam" id="PF00254">
    <property type="entry name" value="FKBP_C"/>
    <property type="match status" value="1"/>
</dbReference>
<dbReference type="SUPFAM" id="SSF54534">
    <property type="entry name" value="FKBP-like"/>
    <property type="match status" value="1"/>
</dbReference>
<evidence type="ECO:0000313" key="8">
    <source>
        <dbReference type="EMBL" id="KAJ3659161.1"/>
    </source>
</evidence>
<evidence type="ECO:0000256" key="6">
    <source>
        <dbReference type="SAM" id="MobiDB-lite"/>
    </source>
</evidence>
<evidence type="ECO:0000256" key="1">
    <source>
        <dbReference type="ARBA" id="ARBA00000971"/>
    </source>
</evidence>
<evidence type="ECO:0000256" key="2">
    <source>
        <dbReference type="ARBA" id="ARBA00023110"/>
    </source>
</evidence>